<dbReference type="EMBL" id="QASA01000001">
    <property type="protein sequence ID" value="RDC65686.1"/>
    <property type="molecule type" value="Genomic_DNA"/>
</dbReference>
<accession>A0A369QQW2</accession>
<dbReference type="Pfam" id="PF01370">
    <property type="entry name" value="Epimerase"/>
    <property type="match status" value="1"/>
</dbReference>
<gene>
    <name evidence="2" type="ORF">AHMF7616_04316</name>
</gene>
<protein>
    <recommendedName>
        <fullName evidence="1">NAD-dependent epimerase/dehydratase domain-containing protein</fullName>
    </recommendedName>
</protein>
<dbReference type="PANTHER" id="PTHR43245">
    <property type="entry name" value="BIFUNCTIONAL POLYMYXIN RESISTANCE PROTEIN ARNA"/>
    <property type="match status" value="1"/>
</dbReference>
<dbReference type="InterPro" id="IPR050177">
    <property type="entry name" value="Lipid_A_modif_metabolic_enz"/>
</dbReference>
<dbReference type="OrthoDB" id="112777at2"/>
<evidence type="ECO:0000313" key="2">
    <source>
        <dbReference type="EMBL" id="RDC65686.1"/>
    </source>
</evidence>
<proteinExistence type="predicted"/>
<keyword evidence="3" id="KW-1185">Reference proteome</keyword>
<comment type="caution">
    <text evidence="2">The sequence shown here is derived from an EMBL/GenBank/DDBJ whole genome shotgun (WGS) entry which is preliminary data.</text>
</comment>
<dbReference type="PANTHER" id="PTHR43245:SF13">
    <property type="entry name" value="UDP-D-APIOSE_UDP-D-XYLOSE SYNTHASE 2"/>
    <property type="match status" value="1"/>
</dbReference>
<evidence type="ECO:0000313" key="3">
    <source>
        <dbReference type="Proteomes" id="UP000253919"/>
    </source>
</evidence>
<dbReference type="RefSeq" id="WP_115374665.1">
    <property type="nucleotide sequence ID" value="NZ_QASA01000001.1"/>
</dbReference>
<feature type="domain" description="NAD-dependent epimerase/dehydratase" evidence="1">
    <location>
        <begin position="4"/>
        <end position="212"/>
    </location>
</feature>
<dbReference type="InterPro" id="IPR036291">
    <property type="entry name" value="NAD(P)-bd_dom_sf"/>
</dbReference>
<organism evidence="2 3">
    <name type="scientific">Adhaeribacter pallidiroseus</name>
    <dbReference type="NCBI Taxonomy" id="2072847"/>
    <lineage>
        <taxon>Bacteria</taxon>
        <taxon>Pseudomonadati</taxon>
        <taxon>Bacteroidota</taxon>
        <taxon>Cytophagia</taxon>
        <taxon>Cytophagales</taxon>
        <taxon>Hymenobacteraceae</taxon>
        <taxon>Adhaeribacter</taxon>
    </lineage>
</organism>
<reference evidence="2 3" key="1">
    <citation type="submission" date="2018-04" db="EMBL/GenBank/DDBJ databases">
        <title>Adhaeribacter sp. HMF7616 genome sequencing and assembly.</title>
        <authorList>
            <person name="Kang H."/>
            <person name="Kang J."/>
            <person name="Cha I."/>
            <person name="Kim H."/>
            <person name="Joh K."/>
        </authorList>
    </citation>
    <scope>NUCLEOTIDE SEQUENCE [LARGE SCALE GENOMIC DNA]</scope>
    <source>
        <strain evidence="2 3">HMF7616</strain>
    </source>
</reference>
<evidence type="ECO:0000259" key="1">
    <source>
        <dbReference type="Pfam" id="PF01370"/>
    </source>
</evidence>
<dbReference type="SUPFAM" id="SSF51735">
    <property type="entry name" value="NAD(P)-binding Rossmann-fold domains"/>
    <property type="match status" value="1"/>
</dbReference>
<dbReference type="AlphaFoldDB" id="A0A369QQW2"/>
<sequence length="309" mass="34931">MHTILGAGGPVSNALAQELLKNNQPVRLVSRRKIEKFKKATWVGADLKNYQQVLQAVQGSEVIYMCAGLQYNKKVWAAEWPVIMQNLLDATKATGARLIFFDNVYMYGHVRGPMTEETPYNPSSVKGEVRAQIAEKLMNEAKMGNIRATIARAPDFYGTESLNSFYDSMVLAKYAQKAKAMWLGEPASKHSFIYIPDAGKAVYLLGQHPETDNQIWHLPTAPALTGHEFIQLAASIFETKPNFMKVNKLMLQTIGLFNKLVGETAELYYQYQYDYLFNSQKFEKAFQVQPTSYANGIQQYSSFFTKSDQ</sequence>
<dbReference type="InterPro" id="IPR001509">
    <property type="entry name" value="Epimerase_deHydtase"/>
</dbReference>
<name>A0A369QQW2_9BACT</name>
<dbReference type="Gene3D" id="3.40.50.720">
    <property type="entry name" value="NAD(P)-binding Rossmann-like Domain"/>
    <property type="match status" value="1"/>
</dbReference>
<dbReference type="Proteomes" id="UP000253919">
    <property type="component" value="Unassembled WGS sequence"/>
</dbReference>